<dbReference type="RefSeq" id="WP_150563589.1">
    <property type="nucleotide sequence ID" value="NZ_CABPSL010000009.1"/>
</dbReference>
<feature type="region of interest" description="Disordered" evidence="5">
    <location>
        <begin position="299"/>
        <end position="406"/>
    </location>
</feature>
<name>A0A5E4VKQ0_9BURK</name>
<keyword evidence="4" id="KW-0131">Cell cycle</keyword>
<keyword evidence="1" id="KW-0963">Cytoplasm</keyword>
<dbReference type="Proteomes" id="UP000384354">
    <property type="component" value="Unassembled WGS sequence"/>
</dbReference>
<dbReference type="GO" id="GO:0051301">
    <property type="term" value="P:cell division"/>
    <property type="evidence" value="ECO:0007669"/>
    <property type="project" value="UniProtKB-KW"/>
</dbReference>
<dbReference type="PANTHER" id="PTHR34298">
    <property type="entry name" value="SEGREGATION AND CONDENSATION PROTEIN B"/>
    <property type="match status" value="1"/>
</dbReference>
<organism evidence="6 7">
    <name type="scientific">Pandoraea cepalis</name>
    <dbReference type="NCBI Taxonomy" id="2508294"/>
    <lineage>
        <taxon>Bacteria</taxon>
        <taxon>Pseudomonadati</taxon>
        <taxon>Pseudomonadota</taxon>
        <taxon>Betaproteobacteria</taxon>
        <taxon>Burkholderiales</taxon>
        <taxon>Burkholderiaceae</taxon>
        <taxon>Pandoraea</taxon>
    </lineage>
</organism>
<evidence type="ECO:0000256" key="4">
    <source>
        <dbReference type="ARBA" id="ARBA00023306"/>
    </source>
</evidence>
<protein>
    <submittedName>
        <fullName evidence="6">Segregation and condensation protein B</fullName>
    </submittedName>
</protein>
<evidence type="ECO:0000256" key="5">
    <source>
        <dbReference type="SAM" id="MobiDB-lite"/>
    </source>
</evidence>
<evidence type="ECO:0000256" key="2">
    <source>
        <dbReference type="ARBA" id="ARBA00022618"/>
    </source>
</evidence>
<dbReference type="AlphaFoldDB" id="A0A5E4VKQ0"/>
<reference evidence="6 7" key="1">
    <citation type="submission" date="2019-08" db="EMBL/GenBank/DDBJ databases">
        <authorList>
            <person name="Peeters C."/>
        </authorList>
    </citation>
    <scope>NUCLEOTIDE SEQUENCE [LARGE SCALE GENOMIC DNA]</scope>
    <source>
        <strain evidence="6 7">LMG 31106</strain>
    </source>
</reference>
<evidence type="ECO:0000313" key="6">
    <source>
        <dbReference type="EMBL" id="VVE12386.1"/>
    </source>
</evidence>
<dbReference type="InterPro" id="IPR036388">
    <property type="entry name" value="WH-like_DNA-bd_sf"/>
</dbReference>
<accession>A0A5E4VKQ0</accession>
<dbReference type="Pfam" id="PF04079">
    <property type="entry name" value="SMC_ScpB"/>
    <property type="match status" value="1"/>
</dbReference>
<dbReference type="EMBL" id="CABPSL010000009">
    <property type="protein sequence ID" value="VVE12386.1"/>
    <property type="molecule type" value="Genomic_DNA"/>
</dbReference>
<feature type="compositionally biased region" description="Low complexity" evidence="5">
    <location>
        <begin position="316"/>
        <end position="326"/>
    </location>
</feature>
<keyword evidence="3" id="KW-0159">Chromosome partition</keyword>
<dbReference type="OrthoDB" id="9806226at2"/>
<evidence type="ECO:0000256" key="1">
    <source>
        <dbReference type="ARBA" id="ARBA00022490"/>
    </source>
</evidence>
<gene>
    <name evidence="6" type="primary">scpB</name>
    <name evidence="6" type="ORF">PCE31106_02690</name>
</gene>
<proteinExistence type="predicted"/>
<dbReference type="InterPro" id="IPR036390">
    <property type="entry name" value="WH_DNA-bd_sf"/>
</dbReference>
<dbReference type="SUPFAM" id="SSF46785">
    <property type="entry name" value="Winged helix' DNA-binding domain"/>
    <property type="match status" value="2"/>
</dbReference>
<dbReference type="InterPro" id="IPR005234">
    <property type="entry name" value="ScpB_csome_segregation"/>
</dbReference>
<dbReference type="PANTHER" id="PTHR34298:SF2">
    <property type="entry name" value="SEGREGATION AND CONDENSATION PROTEIN B"/>
    <property type="match status" value="1"/>
</dbReference>
<evidence type="ECO:0000313" key="7">
    <source>
        <dbReference type="Proteomes" id="UP000384354"/>
    </source>
</evidence>
<dbReference type="NCBIfam" id="TIGR00281">
    <property type="entry name" value="SMC-Scp complex subunit ScpB"/>
    <property type="match status" value="1"/>
</dbReference>
<evidence type="ECO:0000256" key="3">
    <source>
        <dbReference type="ARBA" id="ARBA00022829"/>
    </source>
</evidence>
<dbReference type="GO" id="GO:0051304">
    <property type="term" value="P:chromosome separation"/>
    <property type="evidence" value="ECO:0007669"/>
    <property type="project" value="InterPro"/>
</dbReference>
<dbReference type="Gene3D" id="1.10.10.10">
    <property type="entry name" value="Winged helix-like DNA-binding domain superfamily/Winged helix DNA-binding domain"/>
    <property type="match status" value="2"/>
</dbReference>
<keyword evidence="2" id="KW-0132">Cell division</keyword>
<sequence length="406" mass="42994">MNTQEAKLVLETALICAQEPLKVGDLRKLFNDAVSGDTVRALLEEIRVQWDGRGVELVALATGWRFQSRPRMREYLDRLNPEKPPKYSRAVMETLAIIAYRQPVTRGDIEEIRGVTVNTQIIKQLEDRGWIEVIGHRDVPGRPGLYATTKDFLDDLGLRALDALPPLEDPAAQAQIDLLAQQNIEFGERAEADAGDDAMSDDAPVADAQALARLAQARADDLPLAQGLPEDQRPLQVVGDGPTEDALLDAVMAEGEGDDGATGPIEALAEIEPVDAERASLAELAGAAHVSEQVDAVHDDATQAKSGDGEADQGPVSSSAAMSVEVAQDKEFSEESESAVSVGDDPPQDAQDVATSAADPAALVTQEVSPHAADSAANEPATGQPLSGEGDDDESDGDDKSLVTGT</sequence>